<dbReference type="RefSeq" id="WP_344976773.1">
    <property type="nucleotide sequence ID" value="NZ_BAABDD010000043.1"/>
</dbReference>
<evidence type="ECO:0000259" key="5">
    <source>
        <dbReference type="PROSITE" id="PS50975"/>
    </source>
</evidence>
<evidence type="ECO:0000256" key="2">
    <source>
        <dbReference type="ARBA" id="ARBA00022741"/>
    </source>
</evidence>
<dbReference type="Gene3D" id="3.30.470.20">
    <property type="entry name" value="ATP-grasp fold, B domain"/>
    <property type="match status" value="1"/>
</dbReference>
<dbReference type="Pfam" id="PF13535">
    <property type="entry name" value="ATP-grasp_4"/>
    <property type="match status" value="1"/>
</dbReference>
<dbReference type="InterPro" id="IPR052032">
    <property type="entry name" value="ATP-dep_AA_Ligase"/>
</dbReference>
<proteinExistence type="predicted"/>
<sequence length="426" mass="48132">MRKNIFVLGLDELNLRILRESPHASQYRFHGIMSQPELRHGGEVDLPGLLEKARSQLDSFDGHVDAIIGYWDFPVTLMLPLLRARYGLPGASLESVLKCEHKYWSRLEQRKVISEIPRFGLVRLSDTASPPPGVRYPMWLKPVKSMSSMLAFLLSGPEDFAKAVGAIRPKIGRIGKPFEFVLSQVELPPEIAAAGGMTCLAEESVTGRQVTLEGYSFDGEVRTYGVVDSFKYPYSNSFLRYQYPSSLPEPVIGRMTDITARVVRQVGLSGTTFNVEFFWDAERDTIKLLEINPRHSQSHAPLFAFVDGIPNHECMVSLALGHPPDFPHRQGRYAVAAKYFLRRFTDGFVRSVPSRDEVARVQRELPGTIVDVVAREDQWLSELPSQDSYSFELARVFVAAHDENELRAKYEQCVARLPFTVDDKQP</sequence>
<comment type="caution">
    <text evidence="6">The sequence shown here is derived from an EMBL/GenBank/DDBJ whole genome shotgun (WGS) entry which is preliminary data.</text>
</comment>
<dbReference type="EMBL" id="BAABDD010000043">
    <property type="protein sequence ID" value="GAA3764712.1"/>
    <property type="molecule type" value="Genomic_DNA"/>
</dbReference>
<dbReference type="InterPro" id="IPR011761">
    <property type="entry name" value="ATP-grasp"/>
</dbReference>
<evidence type="ECO:0000256" key="4">
    <source>
        <dbReference type="PROSITE-ProRule" id="PRU00409"/>
    </source>
</evidence>
<keyword evidence="2 4" id="KW-0547">Nucleotide-binding</keyword>
<accession>A0ABP7GFT4</accession>
<evidence type="ECO:0000256" key="1">
    <source>
        <dbReference type="ARBA" id="ARBA00022598"/>
    </source>
</evidence>
<dbReference type="SUPFAM" id="SSF56059">
    <property type="entry name" value="Glutathione synthetase ATP-binding domain-like"/>
    <property type="match status" value="1"/>
</dbReference>
<organism evidence="6 7">
    <name type="scientific">Salinactinospora qingdaonensis</name>
    <dbReference type="NCBI Taxonomy" id="702744"/>
    <lineage>
        <taxon>Bacteria</taxon>
        <taxon>Bacillati</taxon>
        <taxon>Actinomycetota</taxon>
        <taxon>Actinomycetes</taxon>
        <taxon>Streptosporangiales</taxon>
        <taxon>Nocardiopsidaceae</taxon>
        <taxon>Salinactinospora</taxon>
    </lineage>
</organism>
<evidence type="ECO:0000313" key="7">
    <source>
        <dbReference type="Proteomes" id="UP001500908"/>
    </source>
</evidence>
<dbReference type="PROSITE" id="PS50975">
    <property type="entry name" value="ATP_GRASP"/>
    <property type="match status" value="1"/>
</dbReference>
<keyword evidence="3 4" id="KW-0067">ATP-binding</keyword>
<keyword evidence="7" id="KW-1185">Reference proteome</keyword>
<dbReference type="Proteomes" id="UP001500908">
    <property type="component" value="Unassembled WGS sequence"/>
</dbReference>
<evidence type="ECO:0000256" key="3">
    <source>
        <dbReference type="ARBA" id="ARBA00022840"/>
    </source>
</evidence>
<protein>
    <submittedName>
        <fullName evidence="6">ATP-grasp domain-containing protein</fullName>
    </submittedName>
</protein>
<evidence type="ECO:0000313" key="6">
    <source>
        <dbReference type="EMBL" id="GAA3764712.1"/>
    </source>
</evidence>
<name>A0ABP7GFT4_9ACTN</name>
<keyword evidence="1" id="KW-0436">Ligase</keyword>
<gene>
    <name evidence="6" type="ORF">GCM10022402_47400</name>
</gene>
<reference evidence="7" key="1">
    <citation type="journal article" date="2019" name="Int. J. Syst. Evol. Microbiol.">
        <title>The Global Catalogue of Microorganisms (GCM) 10K type strain sequencing project: providing services to taxonomists for standard genome sequencing and annotation.</title>
        <authorList>
            <consortium name="The Broad Institute Genomics Platform"/>
            <consortium name="The Broad Institute Genome Sequencing Center for Infectious Disease"/>
            <person name="Wu L."/>
            <person name="Ma J."/>
        </authorList>
    </citation>
    <scope>NUCLEOTIDE SEQUENCE [LARGE SCALE GENOMIC DNA]</scope>
    <source>
        <strain evidence="7">JCM 17137</strain>
    </source>
</reference>
<dbReference type="PANTHER" id="PTHR43585:SF2">
    <property type="entry name" value="ATP-GRASP ENZYME FSQD"/>
    <property type="match status" value="1"/>
</dbReference>
<feature type="domain" description="ATP-grasp" evidence="5">
    <location>
        <begin position="106"/>
        <end position="320"/>
    </location>
</feature>
<dbReference type="PANTHER" id="PTHR43585">
    <property type="entry name" value="FUMIPYRROLE BIOSYNTHESIS PROTEIN C"/>
    <property type="match status" value="1"/>
</dbReference>